<sequence>MHWQVSNRGSTRIQLHSEGCVVAVHLDTIFPYDSLIFLLTLWKSWSMRHYHGFNAQAPDPLIALLFRDGAMYYAFKLLASLAHIITFYTSGTYTTQPLFTFTANFSAIMASRMLLNLHKSVDEGILSSQRLIDIDSVPAMPWSEGHDLAIELETVSSLRRRNGRVTRSIILDSIMDLDDEIVEIERDD</sequence>
<evidence type="ECO:0000313" key="2">
    <source>
        <dbReference type="EMBL" id="KAF5348970.1"/>
    </source>
</evidence>
<keyword evidence="1" id="KW-0812">Transmembrane</keyword>
<organism evidence="2 3">
    <name type="scientific">Tetrapyrgos nigripes</name>
    <dbReference type="NCBI Taxonomy" id="182062"/>
    <lineage>
        <taxon>Eukaryota</taxon>
        <taxon>Fungi</taxon>
        <taxon>Dikarya</taxon>
        <taxon>Basidiomycota</taxon>
        <taxon>Agaricomycotina</taxon>
        <taxon>Agaricomycetes</taxon>
        <taxon>Agaricomycetidae</taxon>
        <taxon>Agaricales</taxon>
        <taxon>Marasmiineae</taxon>
        <taxon>Marasmiaceae</taxon>
        <taxon>Tetrapyrgos</taxon>
    </lineage>
</organism>
<keyword evidence="1" id="KW-1133">Transmembrane helix</keyword>
<feature type="transmembrane region" description="Helical" evidence="1">
    <location>
        <begin position="70"/>
        <end position="91"/>
    </location>
</feature>
<dbReference type="Proteomes" id="UP000559256">
    <property type="component" value="Unassembled WGS sequence"/>
</dbReference>
<keyword evidence="3" id="KW-1185">Reference proteome</keyword>
<protein>
    <submittedName>
        <fullName evidence="2">Uncharacterized protein</fullName>
    </submittedName>
</protein>
<gene>
    <name evidence="2" type="ORF">D9758_014212</name>
</gene>
<comment type="caution">
    <text evidence="2">The sequence shown here is derived from an EMBL/GenBank/DDBJ whole genome shotgun (WGS) entry which is preliminary data.</text>
</comment>
<dbReference type="EMBL" id="JAACJM010000084">
    <property type="protein sequence ID" value="KAF5348970.1"/>
    <property type="molecule type" value="Genomic_DNA"/>
</dbReference>
<reference evidence="2 3" key="1">
    <citation type="journal article" date="2020" name="ISME J.">
        <title>Uncovering the hidden diversity of litter-decomposition mechanisms in mushroom-forming fungi.</title>
        <authorList>
            <person name="Floudas D."/>
            <person name="Bentzer J."/>
            <person name="Ahren D."/>
            <person name="Johansson T."/>
            <person name="Persson P."/>
            <person name="Tunlid A."/>
        </authorList>
    </citation>
    <scope>NUCLEOTIDE SEQUENCE [LARGE SCALE GENOMIC DNA]</scope>
    <source>
        <strain evidence="2 3">CBS 291.85</strain>
    </source>
</reference>
<evidence type="ECO:0000313" key="3">
    <source>
        <dbReference type="Proteomes" id="UP000559256"/>
    </source>
</evidence>
<proteinExistence type="predicted"/>
<name>A0A8H5FTD0_9AGAR</name>
<dbReference type="AlphaFoldDB" id="A0A8H5FTD0"/>
<evidence type="ECO:0000256" key="1">
    <source>
        <dbReference type="SAM" id="Phobius"/>
    </source>
</evidence>
<keyword evidence="1" id="KW-0472">Membrane</keyword>
<dbReference type="OrthoDB" id="2686513at2759"/>
<accession>A0A8H5FTD0</accession>